<dbReference type="Pfam" id="PF05838">
    <property type="entry name" value="Glyco_hydro_108"/>
    <property type="match status" value="1"/>
</dbReference>
<evidence type="ECO:0000313" key="4">
    <source>
        <dbReference type="Proteomes" id="UP000001929"/>
    </source>
</evidence>
<dbReference type="InterPro" id="IPR008565">
    <property type="entry name" value="TtsA-like_GH18_dom"/>
</dbReference>
<feature type="domain" description="Peptidoglycan binding" evidence="2">
    <location>
        <begin position="132"/>
        <end position="192"/>
    </location>
</feature>
<name>Q2RSF8_RHORT</name>
<dbReference type="PATRIC" id="fig|269796.9.peg.2230"/>
<dbReference type="PhylomeDB" id="Q2RSF8"/>
<sequence>MMSRLSSAPPPAAARVDALVADILAREGGYGADPADRGGATNHGISLRYAQGIGLDLDGDGDTDKDDIVLVTRDRAAALYRRDFFYGPRLHALPCSLWPVLFDWAVHSGPARAVIGLQSVLNQTRRAGVAGFDSLDEDGRIGARTRKAAEIAEAALGGFLVNALVEERLALLRRLVANDPRLRGFLKGWIARVLTFRVEV</sequence>
<evidence type="ECO:0000313" key="3">
    <source>
        <dbReference type="EMBL" id="ABC22937.1"/>
    </source>
</evidence>
<dbReference type="eggNOG" id="COG3926">
    <property type="taxonomic scope" value="Bacteria"/>
</dbReference>
<feature type="domain" description="TtsA-like Glycoside hydrolase family 108" evidence="1">
    <location>
        <begin position="21"/>
        <end position="109"/>
    </location>
</feature>
<dbReference type="EMBL" id="CP000230">
    <property type="protein sequence ID" value="ABC22937.1"/>
    <property type="molecule type" value="Genomic_DNA"/>
</dbReference>
<reference evidence="3 4" key="1">
    <citation type="journal article" date="2011" name="Stand. Genomic Sci.">
        <title>Complete genome sequence of Rhodospirillum rubrum type strain (S1).</title>
        <authorList>
            <person name="Munk A.C."/>
            <person name="Copeland A."/>
            <person name="Lucas S."/>
            <person name="Lapidus A."/>
            <person name="Del Rio T.G."/>
            <person name="Barry K."/>
            <person name="Detter J.C."/>
            <person name="Hammon N."/>
            <person name="Israni S."/>
            <person name="Pitluck S."/>
            <person name="Brettin T."/>
            <person name="Bruce D."/>
            <person name="Han C."/>
            <person name="Tapia R."/>
            <person name="Gilna P."/>
            <person name="Schmutz J."/>
            <person name="Larimer F."/>
            <person name="Land M."/>
            <person name="Kyrpides N.C."/>
            <person name="Mavromatis K."/>
            <person name="Richardson P."/>
            <person name="Rohde M."/>
            <person name="Goker M."/>
            <person name="Klenk H.P."/>
            <person name="Zhang Y."/>
            <person name="Roberts G.P."/>
            <person name="Reslewic S."/>
            <person name="Schwartz D.C."/>
        </authorList>
    </citation>
    <scope>NUCLEOTIDE SEQUENCE [LARGE SCALE GENOMIC DNA]</scope>
    <source>
        <strain evidence="4">ATCC 11170 / ATH 1.1.1 / DSM 467 / LMG 4362 / NCIMB 8255 / S1</strain>
    </source>
</reference>
<gene>
    <name evidence="3" type="ordered locus">Rru_A2137</name>
</gene>
<dbReference type="SUPFAM" id="SSF53955">
    <property type="entry name" value="Lysozyme-like"/>
    <property type="match status" value="1"/>
</dbReference>
<dbReference type="InterPro" id="IPR018537">
    <property type="entry name" value="Peptidoglycan-bd_3"/>
</dbReference>
<dbReference type="Gene3D" id="1.20.141.10">
    <property type="entry name" value="Chitosanase, subunit A, domain 1"/>
    <property type="match status" value="1"/>
</dbReference>
<dbReference type="InterPro" id="IPR023346">
    <property type="entry name" value="Lysozyme-like_dom_sf"/>
</dbReference>
<organism evidence="3 4">
    <name type="scientific">Rhodospirillum rubrum (strain ATCC 11170 / ATH 1.1.1 / DSM 467 / LMG 4362 / NCIMB 8255 / S1)</name>
    <dbReference type="NCBI Taxonomy" id="269796"/>
    <lineage>
        <taxon>Bacteria</taxon>
        <taxon>Pseudomonadati</taxon>
        <taxon>Pseudomonadota</taxon>
        <taxon>Alphaproteobacteria</taxon>
        <taxon>Rhodospirillales</taxon>
        <taxon>Rhodospirillaceae</taxon>
        <taxon>Rhodospirillum</taxon>
    </lineage>
</organism>
<evidence type="ECO:0000259" key="1">
    <source>
        <dbReference type="Pfam" id="PF05838"/>
    </source>
</evidence>
<dbReference type="KEGG" id="rru:Rru_A2137"/>
<accession>Q2RSF8</accession>
<dbReference type="EnsemblBacteria" id="ABC22937">
    <property type="protein sequence ID" value="ABC22937"/>
    <property type="gene ID" value="Rru_A2137"/>
</dbReference>
<dbReference type="HOGENOM" id="CLU_082693_1_1_5"/>
<dbReference type="CDD" id="cd13926">
    <property type="entry name" value="N-acetylmuramidase_GH108"/>
    <property type="match status" value="1"/>
</dbReference>
<dbReference type="Proteomes" id="UP000001929">
    <property type="component" value="Chromosome"/>
</dbReference>
<dbReference type="Pfam" id="PF09374">
    <property type="entry name" value="PG_binding_3"/>
    <property type="match status" value="1"/>
</dbReference>
<dbReference type="AlphaFoldDB" id="Q2RSF8"/>
<protein>
    <submittedName>
        <fullName evidence="3">Uncharacterized protein</fullName>
    </submittedName>
</protein>
<dbReference type="CAZy" id="GH108">
    <property type="family name" value="Glycoside Hydrolase Family 108"/>
</dbReference>
<evidence type="ECO:0000259" key="2">
    <source>
        <dbReference type="Pfam" id="PF09374"/>
    </source>
</evidence>
<dbReference type="RefSeq" id="WP_011389986.1">
    <property type="nucleotide sequence ID" value="NC_007643.1"/>
</dbReference>
<keyword evidence="4" id="KW-1185">Reference proteome</keyword>
<dbReference type="STRING" id="269796.Rru_A2137"/>
<proteinExistence type="predicted"/>